<dbReference type="Gene3D" id="3.20.20.80">
    <property type="entry name" value="Glycosidases"/>
    <property type="match status" value="1"/>
</dbReference>
<keyword evidence="3" id="KW-1185">Reference proteome</keyword>
<dbReference type="AlphaFoldDB" id="A0A7R7DP45"/>
<evidence type="ECO:0000313" key="2">
    <source>
        <dbReference type="EMBL" id="BCJ35204.1"/>
    </source>
</evidence>
<feature type="region of interest" description="Disordered" evidence="1">
    <location>
        <begin position="408"/>
        <end position="431"/>
    </location>
</feature>
<organism evidence="2 3">
    <name type="scientific">Actinocatenispora thailandica</name>
    <dbReference type="NCBI Taxonomy" id="227318"/>
    <lineage>
        <taxon>Bacteria</taxon>
        <taxon>Bacillati</taxon>
        <taxon>Actinomycetota</taxon>
        <taxon>Actinomycetes</taxon>
        <taxon>Micromonosporales</taxon>
        <taxon>Micromonosporaceae</taxon>
        <taxon>Actinocatenispora</taxon>
    </lineage>
</organism>
<evidence type="ECO:0000313" key="3">
    <source>
        <dbReference type="Proteomes" id="UP000611640"/>
    </source>
</evidence>
<gene>
    <name evidence="2" type="ORF">Athai_27070</name>
</gene>
<reference evidence="2 3" key="1">
    <citation type="submission" date="2020-08" db="EMBL/GenBank/DDBJ databases">
        <title>Whole genome shotgun sequence of Actinocatenispora thailandica NBRC 105041.</title>
        <authorList>
            <person name="Komaki H."/>
            <person name="Tamura T."/>
        </authorList>
    </citation>
    <scope>NUCLEOTIDE SEQUENCE [LARGE SCALE GENOMIC DNA]</scope>
    <source>
        <strain evidence="2 3">NBRC 105041</strain>
    </source>
</reference>
<name>A0A7R7DP45_9ACTN</name>
<evidence type="ECO:0000256" key="1">
    <source>
        <dbReference type="SAM" id="MobiDB-lite"/>
    </source>
</evidence>
<feature type="region of interest" description="Disordered" evidence="1">
    <location>
        <begin position="298"/>
        <end position="317"/>
    </location>
</feature>
<evidence type="ECO:0008006" key="4">
    <source>
        <dbReference type="Google" id="ProtNLM"/>
    </source>
</evidence>
<dbReference type="KEGG" id="atl:Athai_27070"/>
<protein>
    <recommendedName>
        <fullName evidence="4">Alanine-rich protein</fullName>
    </recommendedName>
</protein>
<proteinExistence type="predicted"/>
<sequence>MVTARVVGYAYPWDVLGDPAFVSRVRALGVTEVALAASYHATRAATPLHPDHLVVEAREAALYRPVRQHAWSGRRLVPLAADWVPGDDPFGAATVRLRAAGISVTAWVVLAHATHLGTAHPDVAVRNCRGDSYPYALCPANPEVRQYAATLAAEAVRGVPVDGVSLEACGQLGIDHNGRHEKTTGVFPPAARRALSVCCCGYCTADWIRRGQDPDQVAERLSAGIGGVLAGSHGADAPMSELVGDRIAEIVLATRRDFAAALRADVLAAVHGHAPSARITLHGRAEPWATSPDVAVDADTVRPVDPPGAGQPDDGGRVVPAVDAVLTSCWPTTPASVETLAHTRSVLPDEVNLGAYLTVLPPADADRIVDHAGALLGAGATELHLYHLGLAPPSGQEQLAEIVRRCHTDESVDEPEPDPTDVDSPELGPPA</sequence>
<accession>A0A7R7DP45</accession>
<dbReference type="EMBL" id="AP023355">
    <property type="protein sequence ID" value="BCJ35204.1"/>
    <property type="molecule type" value="Genomic_DNA"/>
</dbReference>
<dbReference type="Proteomes" id="UP000611640">
    <property type="component" value="Chromosome"/>
</dbReference>
<feature type="compositionally biased region" description="Acidic residues" evidence="1">
    <location>
        <begin position="411"/>
        <end position="424"/>
    </location>
</feature>
<dbReference type="RefSeq" id="WP_203961787.1">
    <property type="nucleotide sequence ID" value="NZ_AP023355.1"/>
</dbReference>